<evidence type="ECO:0000256" key="1">
    <source>
        <dbReference type="SAM" id="MobiDB-lite"/>
    </source>
</evidence>
<proteinExistence type="predicted"/>
<dbReference type="EMBL" id="AONC01000001">
    <property type="protein sequence ID" value="EXJ17260.1"/>
    <property type="molecule type" value="Genomic_DNA"/>
</dbReference>
<gene>
    <name evidence="2" type="ORF">D779_0087</name>
</gene>
<dbReference type="Proteomes" id="UP000019460">
    <property type="component" value="Unassembled WGS sequence"/>
</dbReference>
<protein>
    <submittedName>
        <fullName evidence="2">Uncharacterized protein</fullName>
    </submittedName>
</protein>
<comment type="caution">
    <text evidence="2">The sequence shown here is derived from an EMBL/GenBank/DDBJ whole genome shotgun (WGS) entry which is preliminary data.</text>
</comment>
<dbReference type="AlphaFoldDB" id="W9W3X7"/>
<reference evidence="2 3" key="1">
    <citation type="submission" date="2012-11" db="EMBL/GenBank/DDBJ databases">
        <title>Genome assembly of Thiorhodococcus sp. AK35.</title>
        <authorList>
            <person name="Nupur N."/>
            <person name="Khatri I."/>
            <person name="Subramanian S."/>
            <person name="Pinnaka A."/>
        </authorList>
    </citation>
    <scope>NUCLEOTIDE SEQUENCE [LARGE SCALE GENOMIC DNA]</scope>
    <source>
        <strain evidence="2 3">AK35</strain>
    </source>
</reference>
<organism evidence="2 3">
    <name type="scientific">Imhoffiella purpurea</name>
    <dbReference type="NCBI Taxonomy" id="1249627"/>
    <lineage>
        <taxon>Bacteria</taxon>
        <taxon>Pseudomonadati</taxon>
        <taxon>Pseudomonadota</taxon>
        <taxon>Gammaproteobacteria</taxon>
        <taxon>Chromatiales</taxon>
        <taxon>Chromatiaceae</taxon>
        <taxon>Imhoffiella</taxon>
    </lineage>
</organism>
<evidence type="ECO:0000313" key="3">
    <source>
        <dbReference type="Proteomes" id="UP000019460"/>
    </source>
</evidence>
<sequence>MSVSTGLQRIVGGGKRQIRPTTAGSHADTGLRKDPSNLTRIMPAQESRWNAHRPSPRTALAEAADRPKTAA</sequence>
<keyword evidence="3" id="KW-1185">Reference proteome</keyword>
<name>W9W3X7_9GAMM</name>
<evidence type="ECO:0000313" key="2">
    <source>
        <dbReference type="EMBL" id="EXJ17260.1"/>
    </source>
</evidence>
<feature type="region of interest" description="Disordered" evidence="1">
    <location>
        <begin position="1"/>
        <end position="71"/>
    </location>
</feature>
<accession>W9W3X7</accession>